<evidence type="ECO:0000256" key="8">
    <source>
        <dbReference type="ARBA" id="ARBA00022827"/>
    </source>
</evidence>
<evidence type="ECO:0000256" key="9">
    <source>
        <dbReference type="ARBA" id="ARBA00022857"/>
    </source>
</evidence>
<dbReference type="EC" id="1.3.1.98" evidence="16"/>
<comment type="similarity">
    <text evidence="16">Belongs to the MurB family.</text>
</comment>
<keyword evidence="7 16" id="KW-0285">Flavoprotein</keyword>
<dbReference type="GO" id="GO:0071949">
    <property type="term" value="F:FAD binding"/>
    <property type="evidence" value="ECO:0007669"/>
    <property type="project" value="InterPro"/>
</dbReference>
<feature type="active site" description="Proton donor" evidence="16">
    <location>
        <position position="250"/>
    </location>
</feature>
<dbReference type="OrthoDB" id="9804753at2"/>
<dbReference type="InterPro" id="IPR016166">
    <property type="entry name" value="FAD-bd_PCMH"/>
</dbReference>
<dbReference type="HAMAP" id="MF_00037">
    <property type="entry name" value="MurB"/>
    <property type="match status" value="1"/>
</dbReference>
<keyword evidence="8 16" id="KW-0274">FAD</keyword>
<evidence type="ECO:0000256" key="11">
    <source>
        <dbReference type="ARBA" id="ARBA00022984"/>
    </source>
</evidence>
<evidence type="ECO:0000256" key="2">
    <source>
        <dbReference type="ARBA" id="ARBA00003921"/>
    </source>
</evidence>
<dbReference type="SUPFAM" id="SSF56176">
    <property type="entry name" value="FAD-binding/transporter-associated domain-like"/>
    <property type="match status" value="1"/>
</dbReference>
<evidence type="ECO:0000313" key="18">
    <source>
        <dbReference type="EMBL" id="TQE95840.1"/>
    </source>
</evidence>
<dbReference type="Pfam" id="PF02873">
    <property type="entry name" value="MurB_C"/>
    <property type="match status" value="1"/>
</dbReference>
<dbReference type="FunCoup" id="A0A540VGE6">
    <property type="interactions" value="347"/>
</dbReference>
<dbReference type="GO" id="GO:0009252">
    <property type="term" value="P:peptidoglycan biosynthetic process"/>
    <property type="evidence" value="ECO:0007669"/>
    <property type="project" value="UniProtKB-UniRule"/>
</dbReference>
<dbReference type="InParanoid" id="A0A540VGE6"/>
<dbReference type="InterPro" id="IPR016167">
    <property type="entry name" value="FAD-bd_PCMH_sub1"/>
</dbReference>
<dbReference type="InterPro" id="IPR016169">
    <property type="entry name" value="FAD-bd_PCMH_sub2"/>
</dbReference>
<dbReference type="PROSITE" id="PS51387">
    <property type="entry name" value="FAD_PCMH"/>
    <property type="match status" value="1"/>
</dbReference>
<accession>A0A540VGE6</accession>
<dbReference type="UniPathway" id="UPA00219"/>
<comment type="cofactor">
    <cofactor evidence="1 16">
        <name>FAD</name>
        <dbReference type="ChEBI" id="CHEBI:57692"/>
    </cofactor>
</comment>
<comment type="catalytic activity">
    <reaction evidence="15 16">
        <text>UDP-N-acetyl-alpha-D-muramate + NADP(+) = UDP-N-acetyl-3-O-(1-carboxyvinyl)-alpha-D-glucosamine + NADPH + H(+)</text>
        <dbReference type="Rhea" id="RHEA:12248"/>
        <dbReference type="ChEBI" id="CHEBI:15378"/>
        <dbReference type="ChEBI" id="CHEBI:57783"/>
        <dbReference type="ChEBI" id="CHEBI:58349"/>
        <dbReference type="ChEBI" id="CHEBI:68483"/>
        <dbReference type="ChEBI" id="CHEBI:70757"/>
        <dbReference type="EC" id="1.3.1.98"/>
    </reaction>
</comment>
<evidence type="ECO:0000256" key="15">
    <source>
        <dbReference type="ARBA" id="ARBA00048914"/>
    </source>
</evidence>
<evidence type="ECO:0000256" key="6">
    <source>
        <dbReference type="ARBA" id="ARBA00022618"/>
    </source>
</evidence>
<comment type="pathway">
    <text evidence="4 16">Cell wall biogenesis; peptidoglycan biosynthesis.</text>
</comment>
<evidence type="ECO:0000256" key="14">
    <source>
        <dbReference type="ARBA" id="ARBA00023316"/>
    </source>
</evidence>
<keyword evidence="13 16" id="KW-0131">Cell cycle</keyword>
<evidence type="ECO:0000259" key="17">
    <source>
        <dbReference type="PROSITE" id="PS51387"/>
    </source>
</evidence>
<keyword evidence="10 16" id="KW-0133">Cell shape</keyword>
<keyword evidence="19" id="KW-1185">Reference proteome</keyword>
<feature type="active site" evidence="16">
    <location>
        <position position="194"/>
    </location>
</feature>
<dbReference type="InterPro" id="IPR003170">
    <property type="entry name" value="MurB"/>
</dbReference>
<reference evidence="18 19" key="1">
    <citation type="submission" date="2019-06" db="EMBL/GenBank/DDBJ databases">
        <title>Genome sequence of Litorilinea aerophila BAA-2444.</title>
        <authorList>
            <person name="Maclea K.S."/>
            <person name="Maurais E.G."/>
            <person name="Iannazzi L.C."/>
        </authorList>
    </citation>
    <scope>NUCLEOTIDE SEQUENCE [LARGE SCALE GENOMIC DNA]</scope>
    <source>
        <strain evidence="18 19">ATCC BAA-2444</strain>
    </source>
</reference>
<evidence type="ECO:0000256" key="16">
    <source>
        <dbReference type="HAMAP-Rule" id="MF_00037"/>
    </source>
</evidence>
<evidence type="ECO:0000256" key="7">
    <source>
        <dbReference type="ARBA" id="ARBA00022630"/>
    </source>
</evidence>
<name>A0A540VGE6_9CHLR</name>
<dbReference type="PANTHER" id="PTHR21071:SF4">
    <property type="entry name" value="UDP-N-ACETYLENOLPYRUVOYLGLUCOSAMINE REDUCTASE"/>
    <property type="match status" value="1"/>
</dbReference>
<dbReference type="Proteomes" id="UP000317371">
    <property type="component" value="Unassembled WGS sequence"/>
</dbReference>
<protein>
    <recommendedName>
        <fullName evidence="16">UDP-N-acetylenolpyruvoylglucosamine reductase</fullName>
        <ecNumber evidence="16">1.3.1.98</ecNumber>
    </recommendedName>
    <alternativeName>
        <fullName evidence="16">UDP-N-acetylmuramate dehydrogenase</fullName>
    </alternativeName>
</protein>
<evidence type="ECO:0000256" key="5">
    <source>
        <dbReference type="ARBA" id="ARBA00022490"/>
    </source>
</evidence>
<keyword evidence="11 16" id="KW-0573">Peptidoglycan synthesis</keyword>
<proteinExistence type="inferred from homology"/>
<evidence type="ECO:0000256" key="4">
    <source>
        <dbReference type="ARBA" id="ARBA00004752"/>
    </source>
</evidence>
<sequence length="331" mass="35473">MNPEVVDRLSVAAIEDFSVPERLGIPVRRHVSLAPLTTIKVGGPADYFATVQTVDQLLKLVRWARSVGLPYFILGGGSNILISDAGIRGLVIENRCRQVRVDPAPCCAFPRDDRPYLFAESGAAMAGVARQSIRAGLTGLEWAVSIPGTVGGAVVGNAGAHGGEVKDCLDYALVLDEHDEVREYTVADFAYAYRDSTLKRQKLLQAGFKPVVLSANFRLPYGEPEVGRALAEGYLAHRRRTQPVEPSLGSTFVNPPGDFAGRLIEAAGLKGARVGGAQVSELHANFIINPGGVGSATARDVLALMELIQTTVHRRLGVELVPEVQLVGEWT</sequence>
<dbReference type="PANTHER" id="PTHR21071">
    <property type="entry name" value="UDP-N-ACETYLENOLPYRUVOYLGLUCOSAMINE REDUCTASE"/>
    <property type="match status" value="1"/>
</dbReference>
<dbReference type="GO" id="GO:0008762">
    <property type="term" value="F:UDP-N-acetylmuramate dehydrogenase activity"/>
    <property type="evidence" value="ECO:0007669"/>
    <property type="project" value="UniProtKB-UniRule"/>
</dbReference>
<dbReference type="SUPFAM" id="SSF56194">
    <property type="entry name" value="Uridine diphospho-N-Acetylenolpyruvylglucosamine reductase, MurB, C-terminal domain"/>
    <property type="match status" value="1"/>
</dbReference>
<evidence type="ECO:0000256" key="12">
    <source>
        <dbReference type="ARBA" id="ARBA00023002"/>
    </source>
</evidence>
<gene>
    <name evidence="16 18" type="primary">murB</name>
    <name evidence="18" type="ORF">FKZ61_10415</name>
</gene>
<dbReference type="NCBIfam" id="TIGR00179">
    <property type="entry name" value="murB"/>
    <property type="match status" value="1"/>
</dbReference>
<dbReference type="NCBIfam" id="NF010480">
    <property type="entry name" value="PRK13905.1"/>
    <property type="match status" value="1"/>
</dbReference>
<dbReference type="Gene3D" id="3.90.78.10">
    <property type="entry name" value="UDP-N-acetylenolpyruvoylglucosamine reductase, C-terminal domain"/>
    <property type="match status" value="1"/>
</dbReference>
<keyword evidence="6 16" id="KW-0132">Cell division</keyword>
<dbReference type="InterPro" id="IPR006094">
    <property type="entry name" value="Oxid_FAD_bind_N"/>
</dbReference>
<comment type="function">
    <text evidence="2 16">Cell wall formation.</text>
</comment>
<keyword evidence="14 16" id="KW-0961">Cell wall biogenesis/degradation</keyword>
<dbReference type="GO" id="GO:0051301">
    <property type="term" value="P:cell division"/>
    <property type="evidence" value="ECO:0007669"/>
    <property type="project" value="UniProtKB-KW"/>
</dbReference>
<feature type="domain" description="FAD-binding PCMH-type" evidence="17">
    <location>
        <begin position="40"/>
        <end position="222"/>
    </location>
</feature>
<keyword evidence="9 16" id="KW-0521">NADP</keyword>
<evidence type="ECO:0000256" key="3">
    <source>
        <dbReference type="ARBA" id="ARBA00004496"/>
    </source>
</evidence>
<dbReference type="Gene3D" id="3.30.43.10">
    <property type="entry name" value="Uridine Diphospho-n-acetylenolpyruvylglucosamine Reductase, domain 2"/>
    <property type="match status" value="1"/>
</dbReference>
<comment type="subcellular location">
    <subcellularLocation>
        <location evidence="3 16">Cytoplasm</location>
    </subcellularLocation>
</comment>
<dbReference type="RefSeq" id="WP_141610063.1">
    <property type="nucleotide sequence ID" value="NZ_VIGC02000011.1"/>
</dbReference>
<evidence type="ECO:0000256" key="1">
    <source>
        <dbReference type="ARBA" id="ARBA00001974"/>
    </source>
</evidence>
<evidence type="ECO:0000313" key="19">
    <source>
        <dbReference type="Proteomes" id="UP000317371"/>
    </source>
</evidence>
<organism evidence="18 19">
    <name type="scientific">Litorilinea aerophila</name>
    <dbReference type="NCBI Taxonomy" id="1204385"/>
    <lineage>
        <taxon>Bacteria</taxon>
        <taxon>Bacillati</taxon>
        <taxon>Chloroflexota</taxon>
        <taxon>Caldilineae</taxon>
        <taxon>Caldilineales</taxon>
        <taxon>Caldilineaceae</taxon>
        <taxon>Litorilinea</taxon>
    </lineage>
</organism>
<evidence type="ECO:0000256" key="10">
    <source>
        <dbReference type="ARBA" id="ARBA00022960"/>
    </source>
</evidence>
<keyword evidence="12 16" id="KW-0560">Oxidoreductase</keyword>
<dbReference type="EMBL" id="VIGC01000011">
    <property type="protein sequence ID" value="TQE95840.1"/>
    <property type="molecule type" value="Genomic_DNA"/>
</dbReference>
<dbReference type="InterPro" id="IPR036635">
    <property type="entry name" value="MurB_C_sf"/>
</dbReference>
<evidence type="ECO:0000256" key="13">
    <source>
        <dbReference type="ARBA" id="ARBA00023306"/>
    </source>
</evidence>
<dbReference type="AlphaFoldDB" id="A0A540VGE6"/>
<feature type="active site" evidence="16">
    <location>
        <position position="323"/>
    </location>
</feature>
<dbReference type="InterPro" id="IPR011601">
    <property type="entry name" value="MurB_C"/>
</dbReference>
<dbReference type="InterPro" id="IPR036318">
    <property type="entry name" value="FAD-bd_PCMH-like_sf"/>
</dbReference>
<dbReference type="Pfam" id="PF01565">
    <property type="entry name" value="FAD_binding_4"/>
    <property type="match status" value="1"/>
</dbReference>
<dbReference type="Gene3D" id="3.30.465.10">
    <property type="match status" value="1"/>
</dbReference>
<comment type="caution">
    <text evidence="18">The sequence shown here is derived from an EMBL/GenBank/DDBJ whole genome shotgun (WGS) entry which is preliminary data.</text>
</comment>
<dbReference type="GO" id="GO:0071555">
    <property type="term" value="P:cell wall organization"/>
    <property type="evidence" value="ECO:0007669"/>
    <property type="project" value="UniProtKB-KW"/>
</dbReference>
<dbReference type="GO" id="GO:0008360">
    <property type="term" value="P:regulation of cell shape"/>
    <property type="evidence" value="ECO:0007669"/>
    <property type="project" value="UniProtKB-KW"/>
</dbReference>
<dbReference type="GO" id="GO:0005829">
    <property type="term" value="C:cytosol"/>
    <property type="evidence" value="ECO:0007669"/>
    <property type="project" value="TreeGrafter"/>
</dbReference>
<keyword evidence="5 16" id="KW-0963">Cytoplasm</keyword>